<dbReference type="InterPro" id="IPR039683">
    <property type="entry name" value="Lsm12-like"/>
</dbReference>
<evidence type="ECO:0000259" key="2">
    <source>
        <dbReference type="PROSITE" id="PS52001"/>
    </source>
</evidence>
<dbReference type="GeneID" id="34609891"/>
<dbReference type="VEuPathDB" id="FungiDB:ASPZODRAFT_134081"/>
<proteinExistence type="predicted"/>
<dbReference type="InterPro" id="IPR019181">
    <property type="entry name" value="LSM12_ABD"/>
</dbReference>
<dbReference type="SMART" id="SM00995">
    <property type="entry name" value="AD"/>
    <property type="match status" value="1"/>
</dbReference>
<evidence type="ECO:0000313" key="3">
    <source>
        <dbReference type="EMBL" id="OJJ45426.1"/>
    </source>
</evidence>
<protein>
    <recommendedName>
        <fullName evidence="2">AD domain-containing protein</fullName>
    </recommendedName>
</protein>
<evidence type="ECO:0000256" key="1">
    <source>
        <dbReference type="SAM" id="MobiDB-lite"/>
    </source>
</evidence>
<feature type="compositionally biased region" description="Low complexity" evidence="1">
    <location>
        <begin position="231"/>
        <end position="241"/>
    </location>
</feature>
<dbReference type="Proteomes" id="UP000184188">
    <property type="component" value="Unassembled WGS sequence"/>
</dbReference>
<feature type="region of interest" description="Disordered" evidence="1">
    <location>
        <begin position="1"/>
        <end position="23"/>
    </location>
</feature>
<dbReference type="AlphaFoldDB" id="A0A1L9SE00"/>
<feature type="region of interest" description="Disordered" evidence="1">
    <location>
        <begin position="230"/>
        <end position="277"/>
    </location>
</feature>
<dbReference type="PROSITE" id="PS52001">
    <property type="entry name" value="AD"/>
    <property type="match status" value="1"/>
</dbReference>
<dbReference type="Pfam" id="PF09793">
    <property type="entry name" value="AD"/>
    <property type="match status" value="1"/>
</dbReference>
<feature type="compositionally biased region" description="Polar residues" evidence="1">
    <location>
        <begin position="7"/>
        <end position="16"/>
    </location>
</feature>
<dbReference type="OrthoDB" id="1057137at2759"/>
<organism evidence="3 4">
    <name type="scientific">Penicilliopsis zonata CBS 506.65</name>
    <dbReference type="NCBI Taxonomy" id="1073090"/>
    <lineage>
        <taxon>Eukaryota</taxon>
        <taxon>Fungi</taxon>
        <taxon>Dikarya</taxon>
        <taxon>Ascomycota</taxon>
        <taxon>Pezizomycotina</taxon>
        <taxon>Eurotiomycetes</taxon>
        <taxon>Eurotiomycetidae</taxon>
        <taxon>Eurotiales</taxon>
        <taxon>Aspergillaceae</taxon>
        <taxon>Penicilliopsis</taxon>
    </lineage>
</organism>
<keyword evidence="4" id="KW-1185">Reference proteome</keyword>
<dbReference type="EMBL" id="KV878345">
    <property type="protein sequence ID" value="OJJ45426.1"/>
    <property type="molecule type" value="Genomic_DNA"/>
</dbReference>
<evidence type="ECO:0000313" key="4">
    <source>
        <dbReference type="Proteomes" id="UP000184188"/>
    </source>
</evidence>
<gene>
    <name evidence="3" type="ORF">ASPZODRAFT_134081</name>
</gene>
<feature type="compositionally biased region" description="Low complexity" evidence="1">
    <location>
        <begin position="252"/>
        <end position="277"/>
    </location>
</feature>
<sequence>MAENKRQSLTGRPSTQGSGAAGGPGMAAAMVPLEVALSGAIGARVRITTAPPTSSTLEGTLFTACPITNLVAINTSTPPPTPASATESTLTQAGDYHIVPISRIQSFQLLSLAPSSTAAGAPCFTDATPSLHALDIRALKNREATAVGKLQELETKRGKGVTREGQDLFDAFSRTMPAHWDGTSIIVADAVAIASPYRVEDCQSLHAGDTAALARVRKVLEMERKKIELRSASATMSTASSFPRSSAGTPGPASAKAQPSSLSSSPGPGAAGQRKGG</sequence>
<accession>A0A1L9SE00</accession>
<dbReference type="PANTHER" id="PTHR13542">
    <property type="entry name" value="LSM12 HOMOLOG"/>
    <property type="match status" value="1"/>
</dbReference>
<name>A0A1L9SE00_9EURO</name>
<dbReference type="STRING" id="1073090.A0A1L9SE00"/>
<feature type="domain" description="AD" evidence="2">
    <location>
        <begin position="132"/>
        <end position="228"/>
    </location>
</feature>
<dbReference type="InterPro" id="IPR047574">
    <property type="entry name" value="AD"/>
</dbReference>
<dbReference type="RefSeq" id="XP_022579936.1">
    <property type="nucleotide sequence ID" value="XM_022723426.1"/>
</dbReference>
<reference evidence="4" key="1">
    <citation type="journal article" date="2017" name="Genome Biol.">
        <title>Comparative genomics reveals high biological diversity and specific adaptations in the industrially and medically important fungal genus Aspergillus.</title>
        <authorList>
            <person name="de Vries R.P."/>
            <person name="Riley R."/>
            <person name="Wiebenga A."/>
            <person name="Aguilar-Osorio G."/>
            <person name="Amillis S."/>
            <person name="Uchima C.A."/>
            <person name="Anderluh G."/>
            <person name="Asadollahi M."/>
            <person name="Askin M."/>
            <person name="Barry K."/>
            <person name="Battaglia E."/>
            <person name="Bayram O."/>
            <person name="Benocci T."/>
            <person name="Braus-Stromeyer S.A."/>
            <person name="Caldana C."/>
            <person name="Canovas D."/>
            <person name="Cerqueira G.C."/>
            <person name="Chen F."/>
            <person name="Chen W."/>
            <person name="Choi C."/>
            <person name="Clum A."/>
            <person name="Dos Santos R.A."/>
            <person name="Damasio A.R."/>
            <person name="Diallinas G."/>
            <person name="Emri T."/>
            <person name="Fekete E."/>
            <person name="Flipphi M."/>
            <person name="Freyberg S."/>
            <person name="Gallo A."/>
            <person name="Gournas C."/>
            <person name="Habgood R."/>
            <person name="Hainaut M."/>
            <person name="Harispe M.L."/>
            <person name="Henrissat B."/>
            <person name="Hilden K.S."/>
            <person name="Hope R."/>
            <person name="Hossain A."/>
            <person name="Karabika E."/>
            <person name="Karaffa L."/>
            <person name="Karanyi Z."/>
            <person name="Krasevec N."/>
            <person name="Kuo A."/>
            <person name="Kusch H."/>
            <person name="LaButti K."/>
            <person name="Lagendijk E.L."/>
            <person name="Lapidus A."/>
            <person name="Levasseur A."/>
            <person name="Lindquist E."/>
            <person name="Lipzen A."/>
            <person name="Logrieco A.F."/>
            <person name="MacCabe A."/>
            <person name="Maekelae M.R."/>
            <person name="Malavazi I."/>
            <person name="Melin P."/>
            <person name="Meyer V."/>
            <person name="Mielnichuk N."/>
            <person name="Miskei M."/>
            <person name="Molnar A.P."/>
            <person name="Mule G."/>
            <person name="Ngan C.Y."/>
            <person name="Orejas M."/>
            <person name="Orosz E."/>
            <person name="Ouedraogo J.P."/>
            <person name="Overkamp K.M."/>
            <person name="Park H.-S."/>
            <person name="Perrone G."/>
            <person name="Piumi F."/>
            <person name="Punt P.J."/>
            <person name="Ram A.F."/>
            <person name="Ramon A."/>
            <person name="Rauscher S."/>
            <person name="Record E."/>
            <person name="Riano-Pachon D.M."/>
            <person name="Robert V."/>
            <person name="Roehrig J."/>
            <person name="Ruller R."/>
            <person name="Salamov A."/>
            <person name="Salih N.S."/>
            <person name="Samson R.A."/>
            <person name="Sandor E."/>
            <person name="Sanguinetti M."/>
            <person name="Schuetze T."/>
            <person name="Sepcic K."/>
            <person name="Shelest E."/>
            <person name="Sherlock G."/>
            <person name="Sophianopoulou V."/>
            <person name="Squina F.M."/>
            <person name="Sun H."/>
            <person name="Susca A."/>
            <person name="Todd R.B."/>
            <person name="Tsang A."/>
            <person name="Unkles S.E."/>
            <person name="van de Wiele N."/>
            <person name="van Rossen-Uffink D."/>
            <person name="Oliveira J.V."/>
            <person name="Vesth T.C."/>
            <person name="Visser J."/>
            <person name="Yu J.-H."/>
            <person name="Zhou M."/>
            <person name="Andersen M.R."/>
            <person name="Archer D.B."/>
            <person name="Baker S.E."/>
            <person name="Benoit I."/>
            <person name="Brakhage A.A."/>
            <person name="Braus G.H."/>
            <person name="Fischer R."/>
            <person name="Frisvad J.C."/>
            <person name="Goldman G.H."/>
            <person name="Houbraken J."/>
            <person name="Oakley B."/>
            <person name="Pocsi I."/>
            <person name="Scazzocchio C."/>
            <person name="Seiboth B."/>
            <person name="vanKuyk P.A."/>
            <person name="Wortman J."/>
            <person name="Dyer P.S."/>
            <person name="Grigoriev I.V."/>
        </authorList>
    </citation>
    <scope>NUCLEOTIDE SEQUENCE [LARGE SCALE GENOMIC DNA]</scope>
    <source>
        <strain evidence="4">CBS 506.65</strain>
    </source>
</reference>